<accession>A0A2V3II26</accession>
<reference evidence="2 3" key="1">
    <citation type="journal article" date="2018" name="Mol. Biol. Evol.">
        <title>Analysis of the draft genome of the red seaweed Gracilariopsis chorda provides insights into genome size evolution in Rhodophyta.</title>
        <authorList>
            <person name="Lee J."/>
            <person name="Yang E.C."/>
            <person name="Graf L."/>
            <person name="Yang J.H."/>
            <person name="Qiu H."/>
            <person name="Zel Zion U."/>
            <person name="Chan C.X."/>
            <person name="Stephens T.G."/>
            <person name="Weber A.P.M."/>
            <person name="Boo G.H."/>
            <person name="Boo S.M."/>
            <person name="Kim K.M."/>
            <person name="Shin Y."/>
            <person name="Jung M."/>
            <person name="Lee S.J."/>
            <person name="Yim H.S."/>
            <person name="Lee J.H."/>
            <person name="Bhattacharya D."/>
            <person name="Yoon H.S."/>
        </authorList>
    </citation>
    <scope>NUCLEOTIDE SEQUENCE [LARGE SCALE GENOMIC DNA]</scope>
    <source>
        <strain evidence="2 3">SKKU-2015</strain>
        <tissue evidence="2">Whole body</tissue>
    </source>
</reference>
<dbReference type="AlphaFoldDB" id="A0A2V3II26"/>
<keyword evidence="3" id="KW-1185">Reference proteome</keyword>
<name>A0A2V3II26_9FLOR</name>
<gene>
    <name evidence="2" type="ORF">BWQ96_08533</name>
</gene>
<dbReference type="Proteomes" id="UP000247409">
    <property type="component" value="Unassembled WGS sequence"/>
</dbReference>
<dbReference type="EMBL" id="NBIV01000198">
    <property type="protein sequence ID" value="PXF41744.1"/>
    <property type="molecule type" value="Genomic_DNA"/>
</dbReference>
<proteinExistence type="predicted"/>
<organism evidence="2 3">
    <name type="scientific">Gracilariopsis chorda</name>
    <dbReference type="NCBI Taxonomy" id="448386"/>
    <lineage>
        <taxon>Eukaryota</taxon>
        <taxon>Rhodophyta</taxon>
        <taxon>Florideophyceae</taxon>
        <taxon>Rhodymeniophycidae</taxon>
        <taxon>Gracilariales</taxon>
        <taxon>Gracilariaceae</taxon>
        <taxon>Gracilariopsis</taxon>
    </lineage>
</organism>
<comment type="caution">
    <text evidence="2">The sequence shown here is derived from an EMBL/GenBank/DDBJ whole genome shotgun (WGS) entry which is preliminary data.</text>
</comment>
<feature type="compositionally biased region" description="Basic and acidic residues" evidence="1">
    <location>
        <begin position="121"/>
        <end position="132"/>
    </location>
</feature>
<evidence type="ECO:0000256" key="1">
    <source>
        <dbReference type="SAM" id="MobiDB-lite"/>
    </source>
</evidence>
<feature type="region of interest" description="Disordered" evidence="1">
    <location>
        <begin position="1"/>
        <end position="207"/>
    </location>
</feature>
<evidence type="ECO:0000313" key="3">
    <source>
        <dbReference type="Proteomes" id="UP000247409"/>
    </source>
</evidence>
<feature type="compositionally biased region" description="Polar residues" evidence="1">
    <location>
        <begin position="12"/>
        <end position="26"/>
    </location>
</feature>
<protein>
    <submittedName>
        <fullName evidence="2">Uncharacterized protein</fullName>
    </submittedName>
</protein>
<sequence>MAPRRKPPAPGTQKQQSPNRSQSNGQRRAVRRPRRNSVRSSISPPATQENLPRNVKRIVAGTAPIPPSSRTRFKFSTDAAASRTSARNKLCSSDESSPESEPKHEAQQLMDIEPNSTVPLTKEELELEEGIRSLECSQDVPEEKTARDATSCSDTGESSSEDSDEELAKFEQMRTTRRSARTSNPVQRFDPSDAPKASVFGTEQLRSRGRADVVRNPELYLAKLVREQSARERKEDELQQMRDDLQKPTQVHKDEEMFATMAKAEQEAEERRLAALDKYSAPIPLFCKPFTIPQMPAKYLVKGGSNRDENQPYKTLHTAHDMLVDIVEAGEQGDRALSVLVPILKEKRYYPVVRLHHVVFRMVYIHAVYDRTLPKPGRRSRDALVDALIHMVENELDTFIRVKIKLPTLMNTLFKYGAAMPDWLKPKVVGNVSLEVECLDSQIPTAEEPQPPDNFKIALRNLRRACKLAAAFIKLGLPIERAIGVKSVPLGQQVLLSIGLVTRLLLSAFGNRLYVEVGEIITEVLKRIPEAIWPAYRLRLAKYMLSITPRLELHVELVANLIPFTSERTRYLALDYSFLSYSQWCRGPGSNPQPRSVDDFQPSERAKTVGIKVRSYCLADVVDLLRQMPEIDKETDCIWAWLISYQLRLILSEPGVYKKRDSGELSALNQLVQKLRTCTNRMAFDVPVQDMRIELDTLVKTFRAFGCASRDGMAEILPNLRAEKKQETLVSMFAEKTS</sequence>
<dbReference type="OrthoDB" id="10439558at2759"/>
<evidence type="ECO:0000313" key="2">
    <source>
        <dbReference type="EMBL" id="PXF41744.1"/>
    </source>
</evidence>
<feature type="compositionally biased region" description="Low complexity" evidence="1">
    <location>
        <begin position="76"/>
        <end position="87"/>
    </location>
</feature>
<feature type="compositionally biased region" description="Basic residues" evidence="1">
    <location>
        <begin position="28"/>
        <end position="37"/>
    </location>
</feature>